<dbReference type="Gene3D" id="2.30.30.40">
    <property type="entry name" value="SH3 Domains"/>
    <property type="match status" value="1"/>
</dbReference>
<sequence>MIEPYHDLHESVSSIIMKNVETEAEQLLKSIEGTYNPTAFELLEQQAASIGEIFNDTVIETAKKEGEKLQKLFDSTLNSFGLMKDVSLNTLINSSILGISEIKSSQLQEVLDLESIAGVHGLEEMLKLATSNAFDIASSYFAEYADNSHTSEETLNEFEELINKPKTNLTSENYIFFYISTILSLLMFVYSIHSSKQSDKERQASINALETTVISQFMILNSNTVEINKKLKKQTIDSKPTEYVVERTVNLRTKNSTSKESIIITSLYPNQKVELLKREGKWIYICYFDHIEQVPITGRVYKKYLKMLK</sequence>
<reference evidence="2" key="1">
    <citation type="submission" date="2022-01" db="EMBL/GenBank/DDBJ databases">
        <title>Colwellia maritima, isolated from seawater.</title>
        <authorList>
            <person name="Kristyanto S."/>
            <person name="Jung J."/>
            <person name="Jeon C.O."/>
        </authorList>
    </citation>
    <scope>NUCLEOTIDE SEQUENCE</scope>
    <source>
        <strain evidence="2">MSW7</strain>
    </source>
</reference>
<accession>A0ABS9X7B9</accession>
<comment type="caution">
    <text evidence="2">The sequence shown here is derived from an EMBL/GenBank/DDBJ whole genome shotgun (WGS) entry which is preliminary data.</text>
</comment>
<dbReference type="Proteomes" id="UP001139646">
    <property type="component" value="Unassembled WGS sequence"/>
</dbReference>
<protein>
    <submittedName>
        <fullName evidence="2">SH3 domain-containing protein</fullName>
    </submittedName>
</protein>
<feature type="transmembrane region" description="Helical" evidence="1">
    <location>
        <begin position="174"/>
        <end position="192"/>
    </location>
</feature>
<dbReference type="RefSeq" id="WP_242289345.1">
    <property type="nucleotide sequence ID" value="NZ_JAKKSL010000007.1"/>
</dbReference>
<keyword evidence="1" id="KW-0472">Membrane</keyword>
<evidence type="ECO:0000313" key="2">
    <source>
        <dbReference type="EMBL" id="MCI2286128.1"/>
    </source>
</evidence>
<keyword evidence="3" id="KW-1185">Reference proteome</keyword>
<evidence type="ECO:0000256" key="1">
    <source>
        <dbReference type="SAM" id="Phobius"/>
    </source>
</evidence>
<keyword evidence="1" id="KW-0812">Transmembrane</keyword>
<name>A0ABS9X7B9_9GAMM</name>
<keyword evidence="1" id="KW-1133">Transmembrane helix</keyword>
<gene>
    <name evidence="2" type="ORF">L3081_25245</name>
</gene>
<organism evidence="2 3">
    <name type="scientific">Colwellia maritima</name>
    <dbReference type="NCBI Taxonomy" id="2912588"/>
    <lineage>
        <taxon>Bacteria</taxon>
        <taxon>Pseudomonadati</taxon>
        <taxon>Pseudomonadota</taxon>
        <taxon>Gammaproteobacteria</taxon>
        <taxon>Alteromonadales</taxon>
        <taxon>Colwelliaceae</taxon>
        <taxon>Colwellia</taxon>
    </lineage>
</organism>
<dbReference type="EMBL" id="JAKKSL010000007">
    <property type="protein sequence ID" value="MCI2286128.1"/>
    <property type="molecule type" value="Genomic_DNA"/>
</dbReference>
<proteinExistence type="predicted"/>
<evidence type="ECO:0000313" key="3">
    <source>
        <dbReference type="Proteomes" id="UP001139646"/>
    </source>
</evidence>